<evidence type="ECO:0000313" key="2">
    <source>
        <dbReference type="EMBL" id="SDE51811.1"/>
    </source>
</evidence>
<keyword evidence="1" id="KW-0472">Membrane</keyword>
<keyword evidence="1" id="KW-0812">Transmembrane</keyword>
<dbReference type="OrthoDB" id="965349at2"/>
<dbReference type="Proteomes" id="UP000198748">
    <property type="component" value="Unassembled WGS sequence"/>
</dbReference>
<reference evidence="3" key="1">
    <citation type="submission" date="2016-10" db="EMBL/GenBank/DDBJ databases">
        <authorList>
            <person name="Varghese N."/>
            <person name="Submissions S."/>
        </authorList>
    </citation>
    <scope>NUCLEOTIDE SEQUENCE [LARGE SCALE GENOMIC DNA]</scope>
    <source>
        <strain evidence="3">DSM 25329</strain>
    </source>
</reference>
<dbReference type="RefSeq" id="WP_090148815.1">
    <property type="nucleotide sequence ID" value="NZ_FNAN01000005.1"/>
</dbReference>
<keyword evidence="1" id="KW-1133">Transmembrane helix</keyword>
<protein>
    <submittedName>
        <fullName evidence="2">Uncharacterized protein</fullName>
    </submittedName>
</protein>
<gene>
    <name evidence="2" type="ORF">SAMN04487996_105262</name>
</gene>
<organism evidence="2 3">
    <name type="scientific">Dyadobacter soli</name>
    <dbReference type="NCBI Taxonomy" id="659014"/>
    <lineage>
        <taxon>Bacteria</taxon>
        <taxon>Pseudomonadati</taxon>
        <taxon>Bacteroidota</taxon>
        <taxon>Cytophagia</taxon>
        <taxon>Cytophagales</taxon>
        <taxon>Spirosomataceae</taxon>
        <taxon>Dyadobacter</taxon>
    </lineage>
</organism>
<feature type="transmembrane region" description="Helical" evidence="1">
    <location>
        <begin position="6"/>
        <end position="32"/>
    </location>
</feature>
<name>A0A1G7DJV8_9BACT</name>
<accession>A0A1G7DJV8</accession>
<proteinExistence type="predicted"/>
<evidence type="ECO:0000313" key="3">
    <source>
        <dbReference type="Proteomes" id="UP000198748"/>
    </source>
</evidence>
<sequence length="64" mass="7347">MAQLLQMLYYIAPILAVVTLVGAAAGGLWLVVDLKKRSTYNRYTLSDRLFLKRNADRLRKVQLH</sequence>
<evidence type="ECO:0000256" key="1">
    <source>
        <dbReference type="SAM" id="Phobius"/>
    </source>
</evidence>
<keyword evidence="3" id="KW-1185">Reference proteome</keyword>
<dbReference type="AlphaFoldDB" id="A0A1G7DJV8"/>
<dbReference type="EMBL" id="FNAN01000005">
    <property type="protein sequence ID" value="SDE51811.1"/>
    <property type="molecule type" value="Genomic_DNA"/>
</dbReference>